<accession>A0A455BQF9</accession>
<evidence type="ECO:0000256" key="1">
    <source>
        <dbReference type="SAM" id="MobiDB-lite"/>
    </source>
</evidence>
<dbReference type="Proteomes" id="UP000248484">
    <property type="component" value="Chromosome 11"/>
</dbReference>
<reference evidence="3" key="1">
    <citation type="submission" date="2025-08" db="UniProtKB">
        <authorList>
            <consortium name="RefSeq"/>
        </authorList>
    </citation>
    <scope>IDENTIFICATION</scope>
    <source>
        <tissue evidence="3">Muscle</tissue>
    </source>
</reference>
<feature type="region of interest" description="Disordered" evidence="1">
    <location>
        <begin position="1"/>
        <end position="73"/>
    </location>
</feature>
<organism evidence="2 3">
    <name type="scientific">Physeter macrocephalus</name>
    <name type="common">Sperm whale</name>
    <name type="synonym">Physeter catodon</name>
    <dbReference type="NCBI Taxonomy" id="9755"/>
    <lineage>
        <taxon>Eukaryota</taxon>
        <taxon>Metazoa</taxon>
        <taxon>Chordata</taxon>
        <taxon>Craniata</taxon>
        <taxon>Vertebrata</taxon>
        <taxon>Euteleostomi</taxon>
        <taxon>Mammalia</taxon>
        <taxon>Eutheria</taxon>
        <taxon>Laurasiatheria</taxon>
        <taxon>Artiodactyla</taxon>
        <taxon>Whippomorpha</taxon>
        <taxon>Cetacea</taxon>
        <taxon>Odontoceti</taxon>
        <taxon>Physeteridae</taxon>
        <taxon>Physeter</taxon>
    </lineage>
</organism>
<dbReference type="RefSeq" id="XP_028350957.1">
    <property type="nucleotide sequence ID" value="XM_028495156.2"/>
</dbReference>
<gene>
    <name evidence="3" type="primary">LOC102976774</name>
</gene>
<evidence type="ECO:0000313" key="3">
    <source>
        <dbReference type="RefSeq" id="XP_028350957.1"/>
    </source>
</evidence>
<protein>
    <submittedName>
        <fullName evidence="3">Uncharacterized protein</fullName>
    </submittedName>
</protein>
<proteinExistence type="predicted"/>
<dbReference type="InParanoid" id="A0A455BQF9"/>
<dbReference type="GeneID" id="102976774"/>
<evidence type="ECO:0000313" key="2">
    <source>
        <dbReference type="Proteomes" id="UP000248484"/>
    </source>
</evidence>
<keyword evidence="2" id="KW-1185">Reference proteome</keyword>
<dbReference type="AlphaFoldDB" id="A0A455BQF9"/>
<sequence>MASASILPASTSLVPWPHSREPQGNGPPSPLSGPTRSPATRLLQHRSPQPLLADQRPGRCPTASPYISQGEKPSLPVRDFATLRMKHKVLGSPALLQPSPDPCHASPTLAEPLRRFPQKRCAHPQPCEHAAPEPLCRAARSPPPLPGPGHAAFLQHLPHPWASSTAALSKPRRNTSPHVLQGQGLFLIYHPQCLAEGLPCG</sequence>
<dbReference type="KEGG" id="pcad:102976774"/>
<name>A0A455BQF9_PHYMC</name>